<dbReference type="AlphaFoldDB" id="A0A4Y7JMB1"/>
<gene>
    <name evidence="1" type="ORF">C5167_023625</name>
</gene>
<protein>
    <submittedName>
        <fullName evidence="1">Uncharacterized protein</fullName>
    </submittedName>
</protein>
<dbReference type="Gramene" id="RZC61877">
    <property type="protein sequence ID" value="RZC61877"/>
    <property type="gene ID" value="C5167_023625"/>
</dbReference>
<accession>A0A4Y7JMB1</accession>
<proteinExistence type="predicted"/>
<sequence length="200" mass="22658">MNNGKEKIKVLSLLSIGSGGDFAGKVLWKYQHNLVKGDLNWRNQFAVILASVNYALKKDENSGGIITLVQITKSDYEIPRNDQRYSFRHPAAPASSYGLLFLTGELIRFTKATIQVTSGCRSINLSNLHLSCRHTKLSMFIEHVKGLPKDWEGKMSKLHQLFSQIPQYNRISTDDLPSFLCLQNPHEGYVERKTVYGENL</sequence>
<reference evidence="1 2" key="1">
    <citation type="journal article" date="2018" name="Science">
        <title>The opium poppy genome and morphinan production.</title>
        <authorList>
            <person name="Guo L."/>
            <person name="Winzer T."/>
            <person name="Yang X."/>
            <person name="Li Y."/>
            <person name="Ning Z."/>
            <person name="He Z."/>
            <person name="Teodor R."/>
            <person name="Lu Y."/>
            <person name="Bowser T.A."/>
            <person name="Graham I.A."/>
            <person name="Ye K."/>
        </authorList>
    </citation>
    <scope>NUCLEOTIDE SEQUENCE [LARGE SCALE GENOMIC DNA]</scope>
    <source>
        <strain evidence="2">cv. HN1</strain>
        <tissue evidence="1">Leaves</tissue>
    </source>
</reference>
<dbReference type="Proteomes" id="UP000316621">
    <property type="component" value="Chromosome 5"/>
</dbReference>
<dbReference type="EMBL" id="CM010719">
    <property type="protein sequence ID" value="RZC61877.1"/>
    <property type="molecule type" value="Genomic_DNA"/>
</dbReference>
<evidence type="ECO:0000313" key="1">
    <source>
        <dbReference type="EMBL" id="RZC61877.1"/>
    </source>
</evidence>
<organism evidence="1 2">
    <name type="scientific">Papaver somniferum</name>
    <name type="common">Opium poppy</name>
    <dbReference type="NCBI Taxonomy" id="3469"/>
    <lineage>
        <taxon>Eukaryota</taxon>
        <taxon>Viridiplantae</taxon>
        <taxon>Streptophyta</taxon>
        <taxon>Embryophyta</taxon>
        <taxon>Tracheophyta</taxon>
        <taxon>Spermatophyta</taxon>
        <taxon>Magnoliopsida</taxon>
        <taxon>Ranunculales</taxon>
        <taxon>Papaveraceae</taxon>
        <taxon>Papaveroideae</taxon>
        <taxon>Papaver</taxon>
    </lineage>
</organism>
<evidence type="ECO:0000313" key="2">
    <source>
        <dbReference type="Proteomes" id="UP000316621"/>
    </source>
</evidence>
<keyword evidence="2" id="KW-1185">Reference proteome</keyword>
<name>A0A4Y7JMB1_PAPSO</name>